<feature type="region of interest" description="Disordered" evidence="2">
    <location>
        <begin position="426"/>
        <end position="449"/>
    </location>
</feature>
<feature type="compositionally biased region" description="Polar residues" evidence="2">
    <location>
        <begin position="308"/>
        <end position="320"/>
    </location>
</feature>
<dbReference type="PROSITE" id="PS50157">
    <property type="entry name" value="ZINC_FINGER_C2H2_2"/>
    <property type="match status" value="1"/>
</dbReference>
<sequence length="688" mass="76315">MEPHAKRLRILQSVEVDETDAEYIAAKEKQRAKLKSKFESIFSRFEAMPDAMTDEIDMRTGEIVVDRGHMRRLDRAYRHRHGRRTGQLLDDLMADDVEEGEENTEDEENESVRDELAPSKSPEPRNRKQEMDINHSTEAVAPPSHIPNSYQQACQVDIPPPYTPSRLASKPNALPAIPSEPSASANWMQMVQFPQTPAGQLAQNVFMTQITQAVQQAITPIISNLLTNTPGAQGQPAAPLQASVPTGDPDSENTPSSETTLRYPPSTEASDAPAASASSPLLVRPTSPRKRRFARGVYIWSTRRKQFPNRNHGSSTSQENKSSEIENVQGRVAEAENMLNEGLQEYSHERNGQHSIDKQPLRFPRSSLLRTSSPNELPHLPTPSSLSQDETKELDKKQKALVEGLDTIIASGRHFDDDERDLLSLAGTDESKEDLPLRGESPVDKDETESTEIILPSIEADAFIEDDMPMNNATELAVPSRRDPEELKEPTSISKPVIPSSATRMKPRRQPINFQLDSDSEEGDQLDLVGISTPSKPTVKTTTSLTCTTCNKPFKSERTLSKHQRKYHQSTTAITTEDELLAAPSSPFTPVIKRESLSPPSNFLLATPTAFQTPRSAPQPTTIQSSGSKTTSKMARSAFLKKVKQSWAKNKSGTSEQKRERASLAFTPRKRMWVGDDDGEDSGDELAL</sequence>
<dbReference type="Pfam" id="PF10384">
    <property type="entry name" value="Scm3"/>
    <property type="match status" value="1"/>
</dbReference>
<organism evidence="4 5">
    <name type="scientific">Byssothecium circinans</name>
    <dbReference type="NCBI Taxonomy" id="147558"/>
    <lineage>
        <taxon>Eukaryota</taxon>
        <taxon>Fungi</taxon>
        <taxon>Dikarya</taxon>
        <taxon>Ascomycota</taxon>
        <taxon>Pezizomycotina</taxon>
        <taxon>Dothideomycetes</taxon>
        <taxon>Pleosporomycetidae</taxon>
        <taxon>Pleosporales</taxon>
        <taxon>Massarineae</taxon>
        <taxon>Massarinaceae</taxon>
        <taxon>Byssothecium</taxon>
    </lineage>
</organism>
<evidence type="ECO:0000256" key="1">
    <source>
        <dbReference type="PROSITE-ProRule" id="PRU00042"/>
    </source>
</evidence>
<keyword evidence="1" id="KW-0863">Zinc-finger</keyword>
<feature type="region of interest" description="Disordered" evidence="2">
    <location>
        <begin position="480"/>
        <end position="499"/>
    </location>
</feature>
<feature type="compositionally biased region" description="Basic and acidic residues" evidence="2">
    <location>
        <begin position="480"/>
        <end position="489"/>
    </location>
</feature>
<dbReference type="Gene3D" id="1.10.20.10">
    <property type="entry name" value="Histone, subunit A"/>
    <property type="match status" value="1"/>
</dbReference>
<dbReference type="GO" id="GO:0042393">
    <property type="term" value="F:histone binding"/>
    <property type="evidence" value="ECO:0007669"/>
    <property type="project" value="InterPro"/>
</dbReference>
<dbReference type="InterPro" id="IPR013087">
    <property type="entry name" value="Znf_C2H2_type"/>
</dbReference>
<dbReference type="GO" id="GO:0005634">
    <property type="term" value="C:nucleus"/>
    <property type="evidence" value="ECO:0007669"/>
    <property type="project" value="InterPro"/>
</dbReference>
<feature type="compositionally biased region" description="Acidic residues" evidence="2">
    <location>
        <begin position="98"/>
        <end position="109"/>
    </location>
</feature>
<feature type="compositionally biased region" description="Low complexity" evidence="2">
    <location>
        <begin position="230"/>
        <end position="242"/>
    </location>
</feature>
<keyword evidence="5" id="KW-1185">Reference proteome</keyword>
<dbReference type="InterPro" id="IPR009072">
    <property type="entry name" value="Histone-fold"/>
</dbReference>
<dbReference type="GO" id="GO:0046982">
    <property type="term" value="F:protein heterodimerization activity"/>
    <property type="evidence" value="ECO:0007669"/>
    <property type="project" value="InterPro"/>
</dbReference>
<reference evidence="4" key="1">
    <citation type="journal article" date="2020" name="Stud. Mycol.">
        <title>101 Dothideomycetes genomes: a test case for predicting lifestyles and emergence of pathogens.</title>
        <authorList>
            <person name="Haridas S."/>
            <person name="Albert R."/>
            <person name="Binder M."/>
            <person name="Bloem J."/>
            <person name="Labutti K."/>
            <person name="Salamov A."/>
            <person name="Andreopoulos B."/>
            <person name="Baker S."/>
            <person name="Barry K."/>
            <person name="Bills G."/>
            <person name="Bluhm B."/>
            <person name="Cannon C."/>
            <person name="Castanera R."/>
            <person name="Culley D."/>
            <person name="Daum C."/>
            <person name="Ezra D."/>
            <person name="Gonzalez J."/>
            <person name="Henrissat B."/>
            <person name="Kuo A."/>
            <person name="Liang C."/>
            <person name="Lipzen A."/>
            <person name="Lutzoni F."/>
            <person name="Magnuson J."/>
            <person name="Mondo S."/>
            <person name="Nolan M."/>
            <person name="Ohm R."/>
            <person name="Pangilinan J."/>
            <person name="Park H.-J."/>
            <person name="Ramirez L."/>
            <person name="Alfaro M."/>
            <person name="Sun H."/>
            <person name="Tritt A."/>
            <person name="Yoshinaga Y."/>
            <person name="Zwiers L.-H."/>
            <person name="Turgeon B."/>
            <person name="Goodwin S."/>
            <person name="Spatafora J."/>
            <person name="Crous P."/>
            <person name="Grigoriev I."/>
        </authorList>
    </citation>
    <scope>NUCLEOTIDE SEQUENCE</scope>
    <source>
        <strain evidence="4">CBS 675.92</strain>
    </source>
</reference>
<accession>A0A6A5TJP1</accession>
<dbReference type="PROSITE" id="PS00028">
    <property type="entry name" value="ZINC_FINGER_C2H2_1"/>
    <property type="match status" value="1"/>
</dbReference>
<feature type="region of interest" description="Disordered" evidence="2">
    <location>
        <begin position="304"/>
        <end position="326"/>
    </location>
</feature>
<feature type="region of interest" description="Disordered" evidence="2">
    <location>
        <begin position="612"/>
        <end position="688"/>
    </location>
</feature>
<feature type="region of interest" description="Disordered" evidence="2">
    <location>
        <begin position="366"/>
        <end position="395"/>
    </location>
</feature>
<dbReference type="InterPro" id="IPR018465">
    <property type="entry name" value="Scm3/HJURP"/>
</dbReference>
<feature type="region of interest" description="Disordered" evidence="2">
    <location>
        <begin position="98"/>
        <end position="129"/>
    </location>
</feature>
<evidence type="ECO:0000259" key="3">
    <source>
        <dbReference type="PROSITE" id="PS50157"/>
    </source>
</evidence>
<feature type="region of interest" description="Disordered" evidence="2">
    <location>
        <begin position="229"/>
        <end position="288"/>
    </location>
</feature>
<feature type="compositionally biased region" description="Basic and acidic residues" evidence="2">
    <location>
        <begin position="110"/>
        <end position="129"/>
    </location>
</feature>
<feature type="compositionally biased region" description="Polar residues" evidence="2">
    <location>
        <begin position="612"/>
        <end position="634"/>
    </location>
</feature>
<gene>
    <name evidence="4" type="ORF">CC80DRAFT_495754</name>
</gene>
<name>A0A6A5TJP1_9PLEO</name>
<dbReference type="OrthoDB" id="2420608at2759"/>
<feature type="compositionally biased region" description="Basic and acidic residues" evidence="2">
    <location>
        <begin position="429"/>
        <end position="445"/>
    </location>
</feature>
<evidence type="ECO:0000256" key="2">
    <source>
        <dbReference type="SAM" id="MobiDB-lite"/>
    </source>
</evidence>
<keyword evidence="1" id="KW-0862">Zinc</keyword>
<feature type="compositionally biased region" description="Low complexity" evidence="2">
    <location>
        <begin position="264"/>
        <end position="280"/>
    </location>
</feature>
<dbReference type="EMBL" id="ML977014">
    <property type="protein sequence ID" value="KAF1951872.1"/>
    <property type="molecule type" value="Genomic_DNA"/>
</dbReference>
<keyword evidence="1" id="KW-0479">Metal-binding</keyword>
<feature type="domain" description="C2H2-type" evidence="3">
    <location>
        <begin position="545"/>
        <end position="573"/>
    </location>
</feature>
<evidence type="ECO:0000313" key="5">
    <source>
        <dbReference type="Proteomes" id="UP000800035"/>
    </source>
</evidence>
<evidence type="ECO:0000313" key="4">
    <source>
        <dbReference type="EMBL" id="KAF1951872.1"/>
    </source>
</evidence>
<proteinExistence type="predicted"/>
<protein>
    <recommendedName>
        <fullName evidence="3">C2H2-type domain-containing protein</fullName>
    </recommendedName>
</protein>
<dbReference type="AlphaFoldDB" id="A0A6A5TJP1"/>
<dbReference type="Proteomes" id="UP000800035">
    <property type="component" value="Unassembled WGS sequence"/>
</dbReference>
<dbReference type="GO" id="GO:0008270">
    <property type="term" value="F:zinc ion binding"/>
    <property type="evidence" value="ECO:0007669"/>
    <property type="project" value="UniProtKB-KW"/>
</dbReference>
<feature type="compositionally biased region" description="Acidic residues" evidence="2">
    <location>
        <begin position="675"/>
        <end position="688"/>
    </location>
</feature>